<keyword evidence="4 8" id="KW-0479">Metal-binding</keyword>
<evidence type="ECO:0000256" key="8">
    <source>
        <dbReference type="HAMAP-Rule" id="MF_00265"/>
    </source>
</evidence>
<evidence type="ECO:0000256" key="3">
    <source>
        <dbReference type="ARBA" id="ARBA00022722"/>
    </source>
</evidence>
<comment type="function">
    <text evidence="8">Toxic component of a toxin-antitoxin (TA) system. An RNase.</text>
</comment>
<evidence type="ECO:0000313" key="11">
    <source>
        <dbReference type="Proteomes" id="UP000681594"/>
    </source>
</evidence>
<dbReference type="Pfam" id="PF01850">
    <property type="entry name" value="PIN"/>
    <property type="match status" value="1"/>
</dbReference>
<feature type="binding site" evidence="8">
    <location>
        <position position="5"/>
    </location>
    <ligand>
        <name>Mg(2+)</name>
        <dbReference type="ChEBI" id="CHEBI:18420"/>
    </ligand>
</feature>
<dbReference type="Gene3D" id="3.40.50.1010">
    <property type="entry name" value="5'-nuclease"/>
    <property type="match status" value="1"/>
</dbReference>
<proteinExistence type="inferred from homology"/>
<dbReference type="SUPFAM" id="SSF88723">
    <property type="entry name" value="PIN domain-like"/>
    <property type="match status" value="1"/>
</dbReference>
<gene>
    <name evidence="8" type="primary">vapC</name>
    <name evidence="10" type="ORF">J8J14_23915</name>
</gene>
<dbReference type="PANTHER" id="PTHR33653">
    <property type="entry name" value="RIBONUCLEASE VAPC2"/>
    <property type="match status" value="1"/>
</dbReference>
<evidence type="ECO:0000259" key="9">
    <source>
        <dbReference type="Pfam" id="PF01850"/>
    </source>
</evidence>
<keyword evidence="5 8" id="KW-0378">Hydrolase</keyword>
<organism evidence="10 11">
    <name type="scientific">Pararoseomonas baculiformis</name>
    <dbReference type="NCBI Taxonomy" id="2820812"/>
    <lineage>
        <taxon>Bacteria</taxon>
        <taxon>Pseudomonadati</taxon>
        <taxon>Pseudomonadota</taxon>
        <taxon>Alphaproteobacteria</taxon>
        <taxon>Acetobacterales</taxon>
        <taxon>Acetobacteraceae</taxon>
        <taxon>Pararoseomonas</taxon>
    </lineage>
</organism>
<keyword evidence="6 8" id="KW-0460">Magnesium</keyword>
<sequence>MYLVDTNVLSAGAPTKAIASPDLVAWMDRNSASLFLSVITVAELEDGIAKLRRQGATQKAKGLTEWLEVLLHLYGKRIIPVDLGAARHMGRLSDLARSKGHDPGLADIAIAATALQHGCSILTRNVRHFEPLEVPVQDPFSALPADS</sequence>
<keyword evidence="8" id="KW-0800">Toxin</keyword>
<keyword evidence="2 8" id="KW-1277">Toxin-antitoxin system</keyword>
<dbReference type="PANTHER" id="PTHR33653:SF1">
    <property type="entry name" value="RIBONUCLEASE VAPC2"/>
    <property type="match status" value="1"/>
</dbReference>
<evidence type="ECO:0000256" key="4">
    <source>
        <dbReference type="ARBA" id="ARBA00022723"/>
    </source>
</evidence>
<evidence type="ECO:0000313" key="10">
    <source>
        <dbReference type="EMBL" id="MBP0447795.1"/>
    </source>
</evidence>
<accession>A0ABS4AL89</accession>
<comment type="similarity">
    <text evidence="7 8">Belongs to the PINc/VapC protein family.</text>
</comment>
<dbReference type="InterPro" id="IPR002716">
    <property type="entry name" value="PIN_dom"/>
</dbReference>
<dbReference type="InterPro" id="IPR050556">
    <property type="entry name" value="Type_II_TA_system_RNase"/>
</dbReference>
<dbReference type="InterPro" id="IPR029060">
    <property type="entry name" value="PIN-like_dom_sf"/>
</dbReference>
<keyword evidence="11" id="KW-1185">Reference proteome</keyword>
<keyword evidence="3 8" id="KW-0540">Nuclease</keyword>
<feature type="binding site" evidence="8">
    <location>
        <position position="107"/>
    </location>
    <ligand>
        <name>Mg(2+)</name>
        <dbReference type="ChEBI" id="CHEBI:18420"/>
    </ligand>
</feature>
<feature type="domain" description="PIN" evidence="9">
    <location>
        <begin position="2"/>
        <end position="127"/>
    </location>
</feature>
<evidence type="ECO:0000256" key="1">
    <source>
        <dbReference type="ARBA" id="ARBA00001946"/>
    </source>
</evidence>
<evidence type="ECO:0000256" key="2">
    <source>
        <dbReference type="ARBA" id="ARBA00022649"/>
    </source>
</evidence>
<protein>
    <recommendedName>
        <fullName evidence="8">Ribonuclease VapC</fullName>
        <shortName evidence="8">RNase VapC</shortName>
        <ecNumber evidence="8">3.1.-.-</ecNumber>
    </recommendedName>
    <alternativeName>
        <fullName evidence="8">Toxin VapC</fullName>
    </alternativeName>
</protein>
<evidence type="ECO:0000256" key="7">
    <source>
        <dbReference type="ARBA" id="ARBA00038093"/>
    </source>
</evidence>
<name>A0ABS4AL89_9PROT</name>
<dbReference type="InterPro" id="IPR022907">
    <property type="entry name" value="VapC_family"/>
</dbReference>
<comment type="caution">
    <text evidence="10">The sequence shown here is derived from an EMBL/GenBank/DDBJ whole genome shotgun (WGS) entry which is preliminary data.</text>
</comment>
<dbReference type="EMBL" id="JAGIZB010000059">
    <property type="protein sequence ID" value="MBP0447795.1"/>
    <property type="molecule type" value="Genomic_DNA"/>
</dbReference>
<comment type="cofactor">
    <cofactor evidence="1 8">
        <name>Mg(2+)</name>
        <dbReference type="ChEBI" id="CHEBI:18420"/>
    </cofactor>
</comment>
<evidence type="ECO:0000256" key="6">
    <source>
        <dbReference type="ARBA" id="ARBA00022842"/>
    </source>
</evidence>
<dbReference type="HAMAP" id="MF_00265">
    <property type="entry name" value="VapC_Nob1"/>
    <property type="match status" value="1"/>
</dbReference>
<dbReference type="Proteomes" id="UP000681594">
    <property type="component" value="Unassembled WGS sequence"/>
</dbReference>
<dbReference type="CDD" id="cd18746">
    <property type="entry name" value="PIN_VapC4-5_FitB-like"/>
    <property type="match status" value="1"/>
</dbReference>
<reference evidence="10 11" key="1">
    <citation type="submission" date="2021-03" db="EMBL/GenBank/DDBJ databases">
        <authorList>
            <person name="So Y."/>
        </authorList>
    </citation>
    <scope>NUCLEOTIDE SEQUENCE [LARGE SCALE GENOMIC DNA]</scope>
    <source>
        <strain evidence="10 11">SSH11</strain>
    </source>
</reference>
<dbReference type="EC" id="3.1.-.-" evidence="8"/>
<evidence type="ECO:0000256" key="5">
    <source>
        <dbReference type="ARBA" id="ARBA00022801"/>
    </source>
</evidence>